<reference evidence="12 13" key="1">
    <citation type="submission" date="2024-07" db="EMBL/GenBank/DDBJ databases">
        <authorList>
            <person name="Pitt A."/>
            <person name="Hahn M.W."/>
        </authorList>
    </citation>
    <scope>NUCLEOTIDE SEQUENCE [LARGE SCALE GENOMIC DNA]</scope>
    <source>
        <strain evidence="12 13">2-AUSEE-184A6</strain>
    </source>
</reference>
<feature type="short sequence motif" description="Q motif" evidence="6">
    <location>
        <begin position="1"/>
        <end position="29"/>
    </location>
</feature>
<keyword evidence="2 7" id="KW-0378">Hydrolase</keyword>
<feature type="domain" description="DEAD-box RNA helicase Q" evidence="11">
    <location>
        <begin position="1"/>
        <end position="29"/>
    </location>
</feature>
<dbReference type="EMBL" id="JBEWZG010000001">
    <property type="protein sequence ID" value="MFL0205744.1"/>
    <property type="molecule type" value="Genomic_DNA"/>
</dbReference>
<dbReference type="InterPro" id="IPR027417">
    <property type="entry name" value="P-loop_NTPase"/>
</dbReference>
<evidence type="ECO:0000256" key="1">
    <source>
        <dbReference type="ARBA" id="ARBA00022741"/>
    </source>
</evidence>
<evidence type="ECO:0000259" key="9">
    <source>
        <dbReference type="PROSITE" id="PS51192"/>
    </source>
</evidence>
<gene>
    <name evidence="12" type="ORF">V7S74_03225</name>
</gene>
<proteinExistence type="inferred from homology"/>
<dbReference type="InterPro" id="IPR001650">
    <property type="entry name" value="Helicase_C-like"/>
</dbReference>
<dbReference type="InterPro" id="IPR044742">
    <property type="entry name" value="DEAD/DEAH_RhlB"/>
</dbReference>
<dbReference type="Pfam" id="PF00271">
    <property type="entry name" value="Helicase_C"/>
    <property type="match status" value="1"/>
</dbReference>
<dbReference type="InterPro" id="IPR011545">
    <property type="entry name" value="DEAD/DEAH_box_helicase_dom"/>
</dbReference>
<dbReference type="InterPro" id="IPR014014">
    <property type="entry name" value="RNA_helicase_DEAD_Q_motif"/>
</dbReference>
<organism evidence="12 13">
    <name type="scientific">Aquirufa novilacunae</name>
    <dbReference type="NCBI Taxonomy" id="3139305"/>
    <lineage>
        <taxon>Bacteria</taxon>
        <taxon>Pseudomonadati</taxon>
        <taxon>Bacteroidota</taxon>
        <taxon>Cytophagia</taxon>
        <taxon>Cytophagales</taxon>
        <taxon>Flectobacillaceae</taxon>
        <taxon>Aquirufa</taxon>
    </lineage>
</organism>
<feature type="region of interest" description="Disordered" evidence="8">
    <location>
        <begin position="385"/>
        <end position="433"/>
    </location>
</feature>
<protein>
    <submittedName>
        <fullName evidence="12">DEAD/DEAH box helicase</fullName>
    </submittedName>
</protein>
<evidence type="ECO:0000259" key="10">
    <source>
        <dbReference type="PROSITE" id="PS51194"/>
    </source>
</evidence>
<dbReference type="PROSITE" id="PS51192">
    <property type="entry name" value="HELICASE_ATP_BIND_1"/>
    <property type="match status" value="1"/>
</dbReference>
<dbReference type="CDD" id="cd18787">
    <property type="entry name" value="SF2_C_DEAD"/>
    <property type="match status" value="1"/>
</dbReference>
<dbReference type="PANTHER" id="PTHR47959">
    <property type="entry name" value="ATP-DEPENDENT RNA HELICASE RHLE-RELATED"/>
    <property type="match status" value="1"/>
</dbReference>
<dbReference type="PROSITE" id="PS51194">
    <property type="entry name" value="HELICASE_CTER"/>
    <property type="match status" value="1"/>
</dbReference>
<name>A0ABW8STU1_9BACT</name>
<feature type="compositionally biased region" description="Basic and acidic residues" evidence="8">
    <location>
        <begin position="409"/>
        <end position="418"/>
    </location>
</feature>
<dbReference type="SMART" id="SM00490">
    <property type="entry name" value="HELICc"/>
    <property type="match status" value="1"/>
</dbReference>
<feature type="domain" description="Helicase C-terminal" evidence="10">
    <location>
        <begin position="230"/>
        <end position="381"/>
    </location>
</feature>
<dbReference type="Gene3D" id="3.40.50.300">
    <property type="entry name" value="P-loop containing nucleotide triphosphate hydrolases"/>
    <property type="match status" value="2"/>
</dbReference>
<accession>A0ABW8STU1</accession>
<evidence type="ECO:0000256" key="4">
    <source>
        <dbReference type="ARBA" id="ARBA00022840"/>
    </source>
</evidence>
<dbReference type="InterPro" id="IPR000629">
    <property type="entry name" value="RNA-helicase_DEAD-box_CS"/>
</dbReference>
<evidence type="ECO:0000256" key="2">
    <source>
        <dbReference type="ARBA" id="ARBA00022801"/>
    </source>
</evidence>
<evidence type="ECO:0000313" key="13">
    <source>
        <dbReference type="Proteomes" id="UP001623559"/>
    </source>
</evidence>
<dbReference type="PANTHER" id="PTHR47959:SF13">
    <property type="entry name" value="ATP-DEPENDENT RNA HELICASE RHLE"/>
    <property type="match status" value="1"/>
</dbReference>
<evidence type="ECO:0000256" key="5">
    <source>
        <dbReference type="ARBA" id="ARBA00038437"/>
    </source>
</evidence>
<dbReference type="CDD" id="cd00268">
    <property type="entry name" value="DEADc"/>
    <property type="match status" value="1"/>
</dbReference>
<dbReference type="GO" id="GO:0004386">
    <property type="term" value="F:helicase activity"/>
    <property type="evidence" value="ECO:0007669"/>
    <property type="project" value="UniProtKB-KW"/>
</dbReference>
<keyword evidence="4 7" id="KW-0067">ATP-binding</keyword>
<dbReference type="Pfam" id="PF00270">
    <property type="entry name" value="DEAD"/>
    <property type="match status" value="1"/>
</dbReference>
<feature type="domain" description="Helicase ATP-binding" evidence="9">
    <location>
        <begin position="32"/>
        <end position="207"/>
    </location>
</feature>
<comment type="caution">
    <text evidence="12">The sequence shown here is derived from an EMBL/GenBank/DDBJ whole genome shotgun (WGS) entry which is preliminary data.</text>
</comment>
<dbReference type="PROSITE" id="PS00039">
    <property type="entry name" value="DEAD_ATP_HELICASE"/>
    <property type="match status" value="1"/>
</dbReference>
<evidence type="ECO:0000256" key="3">
    <source>
        <dbReference type="ARBA" id="ARBA00022806"/>
    </source>
</evidence>
<dbReference type="InterPro" id="IPR050079">
    <property type="entry name" value="DEAD_box_RNA_helicase"/>
</dbReference>
<keyword evidence="1 7" id="KW-0547">Nucleotide-binding</keyword>
<evidence type="ECO:0000259" key="11">
    <source>
        <dbReference type="PROSITE" id="PS51195"/>
    </source>
</evidence>
<dbReference type="PROSITE" id="PS51195">
    <property type="entry name" value="Q_MOTIF"/>
    <property type="match status" value="1"/>
</dbReference>
<evidence type="ECO:0000256" key="7">
    <source>
        <dbReference type="RuleBase" id="RU000492"/>
    </source>
</evidence>
<evidence type="ECO:0000256" key="6">
    <source>
        <dbReference type="PROSITE-ProRule" id="PRU00552"/>
    </source>
</evidence>
<sequence length="433" mass="47297">MSFESLHLIEPILKALKEEGYSNPTPIQAQSIPIVLRGTDLLGCAQTGTGKTAAFTLPIIQLLEENKSFSKNKKVRALIVTPTRELAIQIGESFRAYARHTDLKYAVIFGGVGQSPQVSAIRSGADVVIATPGRLLDLMNQRLLSIADVEYFVLDEADRMLDMGFIHDVKKLLAALPHRRQSLFFSATMPPEIVKLAGSILRNPASVSVTPVSSTVEIINQSVYFVDKGNKNDLLLDILQDTSIKTALVFTRTKHGADKVVKMLLKASIKAEAIHGNKSQNARQTALKNFKAQTTRVLVATDIAARGIDIDELEYVVNFELSNIAETYVHRIGRTGRAGAKGAAISFCDIEEKAYLKDIEKLIGKKIPVVEAHKYPMKVLHVEKAAKKPQGQSRHGGGSRPGAPAAAAKDAKPARSFDKASSGRKWYGKKNTY</sequence>
<comment type="similarity">
    <text evidence="5 7">Belongs to the DEAD box helicase family.</text>
</comment>
<evidence type="ECO:0000256" key="8">
    <source>
        <dbReference type="SAM" id="MobiDB-lite"/>
    </source>
</evidence>
<dbReference type="InterPro" id="IPR014001">
    <property type="entry name" value="Helicase_ATP-bd"/>
</dbReference>
<dbReference type="SMART" id="SM00487">
    <property type="entry name" value="DEXDc"/>
    <property type="match status" value="1"/>
</dbReference>
<dbReference type="RefSeq" id="WP_406777325.1">
    <property type="nucleotide sequence ID" value="NZ_JBEWZG010000001.1"/>
</dbReference>
<evidence type="ECO:0000313" key="12">
    <source>
        <dbReference type="EMBL" id="MFL0205744.1"/>
    </source>
</evidence>
<dbReference type="SUPFAM" id="SSF52540">
    <property type="entry name" value="P-loop containing nucleoside triphosphate hydrolases"/>
    <property type="match status" value="1"/>
</dbReference>
<keyword evidence="3 7" id="KW-0347">Helicase</keyword>
<dbReference type="Proteomes" id="UP001623559">
    <property type="component" value="Unassembled WGS sequence"/>
</dbReference>